<dbReference type="Pfam" id="PF01040">
    <property type="entry name" value="UbiA"/>
    <property type="match status" value="1"/>
</dbReference>
<dbReference type="CDD" id="cd13957">
    <property type="entry name" value="PT_UbiA_Cox10"/>
    <property type="match status" value="1"/>
</dbReference>
<comment type="subcellular location">
    <subcellularLocation>
        <location evidence="1 14">Cell membrane</location>
        <topology evidence="1 14">Multi-pass membrane protein</topology>
    </subcellularLocation>
</comment>
<reference evidence="16 17" key="1">
    <citation type="submission" date="2023-08" db="EMBL/GenBank/DDBJ databases">
        <title>Phytohabitans sansha sp. nov., isolated from marine sediment.</title>
        <authorList>
            <person name="Zhao Y."/>
            <person name="Yi K."/>
        </authorList>
    </citation>
    <scope>NUCLEOTIDE SEQUENCE [LARGE SCALE GENOMIC DNA]</scope>
    <source>
        <strain evidence="16 17">ZYX-F-186</strain>
    </source>
</reference>
<dbReference type="PANTHER" id="PTHR43448:SF7">
    <property type="entry name" value="4-HYDROXYBENZOATE SOLANESYLTRANSFERASE"/>
    <property type="match status" value="1"/>
</dbReference>
<gene>
    <name evidence="14" type="primary">ctaB</name>
    <name evidence="16" type="ORF">RB614_06815</name>
</gene>
<evidence type="ECO:0000256" key="11">
    <source>
        <dbReference type="ARBA" id="ARBA00040810"/>
    </source>
</evidence>
<feature type="compositionally biased region" description="Basic and acidic residues" evidence="15">
    <location>
        <begin position="35"/>
        <end position="51"/>
    </location>
</feature>
<dbReference type="InterPro" id="IPR000537">
    <property type="entry name" value="UbiA_prenyltransferase"/>
</dbReference>
<evidence type="ECO:0000256" key="10">
    <source>
        <dbReference type="ARBA" id="ARBA00030253"/>
    </source>
</evidence>
<feature type="transmembrane region" description="Helical" evidence="14">
    <location>
        <begin position="228"/>
        <end position="247"/>
    </location>
</feature>
<dbReference type="InterPro" id="IPR044878">
    <property type="entry name" value="UbiA_sf"/>
</dbReference>
<accession>A0ABU0ZAY9</accession>
<feature type="region of interest" description="Disordered" evidence="15">
    <location>
        <begin position="35"/>
        <end position="74"/>
    </location>
</feature>
<evidence type="ECO:0000256" key="12">
    <source>
        <dbReference type="ARBA" id="ARBA00042475"/>
    </source>
</evidence>
<comment type="catalytic activity">
    <reaction evidence="13 14">
        <text>heme b + (2E,6E)-farnesyl diphosphate + H2O = Fe(II)-heme o + diphosphate</text>
        <dbReference type="Rhea" id="RHEA:28070"/>
        <dbReference type="ChEBI" id="CHEBI:15377"/>
        <dbReference type="ChEBI" id="CHEBI:33019"/>
        <dbReference type="ChEBI" id="CHEBI:60344"/>
        <dbReference type="ChEBI" id="CHEBI:60530"/>
        <dbReference type="ChEBI" id="CHEBI:175763"/>
        <dbReference type="EC" id="2.5.1.141"/>
    </reaction>
</comment>
<evidence type="ECO:0000256" key="4">
    <source>
        <dbReference type="ARBA" id="ARBA00022475"/>
    </source>
</evidence>
<evidence type="ECO:0000256" key="15">
    <source>
        <dbReference type="SAM" id="MobiDB-lite"/>
    </source>
</evidence>
<feature type="transmembrane region" description="Helical" evidence="14">
    <location>
        <begin position="174"/>
        <end position="194"/>
    </location>
</feature>
<keyword evidence="5 14" id="KW-0808">Transferase</keyword>
<sequence>MSTCGRGVYLRGVVVGGVLPARTLSDGALTLPDRRVAEPPRRRARRADARKVTHHVSTITERPHPPATARPLVPVAPRDLVPPRQRVGAGDVAAVIKAYVALTKPRIVELLLVTTVPAMMLAAGGVPSLWLMAVVLVGGSLAAGAANALNCYIDRDIDQVMKRTSRRPLPAHRVSPRSALAFGLVLGVVSVALMAAFTNWLATGLTLAAIVYYDVVYTLWLKRSTPANTFWGGVCGAAPVLIGWAAVTGGLSATAWGLFAVVFFWQMPHFYALAIRFKADYARAGIPMLPVVASQRRVNVEILLFSWLTVAASVAVWPLGRDALGLSPIYGLTALVTGVLLLREAHALVGRARRGEQMRPMRLFHWTITYLTILFVAVAADALV</sequence>
<protein>
    <recommendedName>
        <fullName evidence="11 14">Protoheme IX farnesyltransferase</fullName>
        <ecNumber evidence="3 14">2.5.1.141</ecNumber>
    </recommendedName>
    <alternativeName>
        <fullName evidence="12 14">Heme B farnesyltransferase</fullName>
    </alternativeName>
    <alternativeName>
        <fullName evidence="10 14">Heme O synthase</fullName>
    </alternativeName>
</protein>
<feature type="transmembrane region" description="Helical" evidence="14">
    <location>
        <begin position="130"/>
        <end position="153"/>
    </location>
</feature>
<evidence type="ECO:0000256" key="6">
    <source>
        <dbReference type="ARBA" id="ARBA00022692"/>
    </source>
</evidence>
<evidence type="ECO:0000256" key="8">
    <source>
        <dbReference type="ARBA" id="ARBA00023133"/>
    </source>
</evidence>
<comment type="function">
    <text evidence="14">Converts heme B (protoheme IX) to heme O by substitution of the vinyl group on carbon 2 of heme B porphyrin ring with a hydroxyethyl farnesyl side group.</text>
</comment>
<dbReference type="NCBIfam" id="NF003349">
    <property type="entry name" value="PRK04375.1-2"/>
    <property type="match status" value="1"/>
</dbReference>
<keyword evidence="4 14" id="KW-1003">Cell membrane</keyword>
<evidence type="ECO:0000313" key="16">
    <source>
        <dbReference type="EMBL" id="MDQ7904233.1"/>
    </source>
</evidence>
<keyword evidence="6 14" id="KW-0812">Transmembrane</keyword>
<organism evidence="16 17">
    <name type="scientific">Phytohabitans maris</name>
    <dbReference type="NCBI Taxonomy" id="3071409"/>
    <lineage>
        <taxon>Bacteria</taxon>
        <taxon>Bacillati</taxon>
        <taxon>Actinomycetota</taxon>
        <taxon>Actinomycetes</taxon>
        <taxon>Micromonosporales</taxon>
        <taxon>Micromonosporaceae</taxon>
    </lineage>
</organism>
<dbReference type="HAMAP" id="MF_00154">
    <property type="entry name" value="CyoE_CtaB"/>
    <property type="match status" value="1"/>
</dbReference>
<keyword evidence="17" id="KW-1185">Reference proteome</keyword>
<dbReference type="GO" id="GO:0008495">
    <property type="term" value="F:protoheme IX farnesyltransferase activity"/>
    <property type="evidence" value="ECO:0007669"/>
    <property type="project" value="UniProtKB-EC"/>
</dbReference>
<dbReference type="InterPro" id="IPR006369">
    <property type="entry name" value="Protohaem_IX_farnesylTrfase"/>
</dbReference>
<feature type="transmembrane region" description="Helical" evidence="14">
    <location>
        <begin position="253"/>
        <end position="277"/>
    </location>
</feature>
<keyword evidence="9 14" id="KW-0472">Membrane</keyword>
<dbReference type="EMBL" id="JAVHUY010000005">
    <property type="protein sequence ID" value="MDQ7904233.1"/>
    <property type="molecule type" value="Genomic_DNA"/>
</dbReference>
<feature type="transmembrane region" description="Helical" evidence="14">
    <location>
        <begin position="200"/>
        <end position="221"/>
    </location>
</feature>
<evidence type="ECO:0000256" key="3">
    <source>
        <dbReference type="ARBA" id="ARBA00012292"/>
    </source>
</evidence>
<evidence type="ECO:0000256" key="9">
    <source>
        <dbReference type="ARBA" id="ARBA00023136"/>
    </source>
</evidence>
<dbReference type="Gene3D" id="1.10.357.140">
    <property type="entry name" value="UbiA prenyltransferase"/>
    <property type="match status" value="1"/>
</dbReference>
<comment type="caution">
    <text evidence="16">The sequence shown here is derived from an EMBL/GenBank/DDBJ whole genome shotgun (WGS) entry which is preliminary data.</text>
</comment>
<dbReference type="Proteomes" id="UP001230908">
    <property type="component" value="Unassembled WGS sequence"/>
</dbReference>
<evidence type="ECO:0000313" key="17">
    <source>
        <dbReference type="Proteomes" id="UP001230908"/>
    </source>
</evidence>
<evidence type="ECO:0000256" key="5">
    <source>
        <dbReference type="ARBA" id="ARBA00022679"/>
    </source>
</evidence>
<proteinExistence type="inferred from homology"/>
<keyword evidence="7 14" id="KW-1133">Transmembrane helix</keyword>
<name>A0ABU0ZAY9_9ACTN</name>
<keyword evidence="8 14" id="KW-0350">Heme biosynthesis</keyword>
<feature type="transmembrane region" description="Helical" evidence="14">
    <location>
        <begin position="323"/>
        <end position="342"/>
    </location>
</feature>
<dbReference type="NCBIfam" id="TIGR01473">
    <property type="entry name" value="cyoE_ctaB"/>
    <property type="match status" value="1"/>
</dbReference>
<evidence type="ECO:0000256" key="13">
    <source>
        <dbReference type="ARBA" id="ARBA00047690"/>
    </source>
</evidence>
<evidence type="ECO:0000256" key="1">
    <source>
        <dbReference type="ARBA" id="ARBA00004651"/>
    </source>
</evidence>
<comment type="miscellaneous">
    <text evidence="14">Carbon 2 of the heme B porphyrin ring is defined according to the Fischer nomenclature.</text>
</comment>
<dbReference type="EC" id="2.5.1.141" evidence="3 14"/>
<comment type="similarity">
    <text evidence="14">Belongs to the UbiA prenyltransferase family. Protoheme IX farnesyltransferase subfamily.</text>
</comment>
<feature type="transmembrane region" description="Helical" evidence="14">
    <location>
        <begin position="107"/>
        <end position="124"/>
    </location>
</feature>
<comment type="pathway">
    <text evidence="2 14">Porphyrin-containing compound metabolism; heme O biosynthesis; heme O from protoheme: step 1/1.</text>
</comment>
<dbReference type="PANTHER" id="PTHR43448">
    <property type="entry name" value="PROTOHEME IX FARNESYLTRANSFERASE, MITOCHONDRIAL"/>
    <property type="match status" value="1"/>
</dbReference>
<feature type="transmembrane region" description="Helical" evidence="14">
    <location>
        <begin position="298"/>
        <end position="317"/>
    </location>
</feature>
<evidence type="ECO:0000256" key="2">
    <source>
        <dbReference type="ARBA" id="ARBA00004919"/>
    </source>
</evidence>
<evidence type="ECO:0000256" key="7">
    <source>
        <dbReference type="ARBA" id="ARBA00022989"/>
    </source>
</evidence>
<feature type="transmembrane region" description="Helical" evidence="14">
    <location>
        <begin position="363"/>
        <end position="383"/>
    </location>
</feature>
<evidence type="ECO:0000256" key="14">
    <source>
        <dbReference type="HAMAP-Rule" id="MF_00154"/>
    </source>
</evidence>